<evidence type="ECO:0000256" key="1">
    <source>
        <dbReference type="SAM" id="Phobius"/>
    </source>
</evidence>
<evidence type="ECO:0000313" key="3">
    <source>
        <dbReference type="Proteomes" id="UP001168338"/>
    </source>
</evidence>
<comment type="caution">
    <text evidence="2">The sequence shown here is derived from an EMBL/GenBank/DDBJ whole genome shotgun (WGS) entry which is preliminary data.</text>
</comment>
<keyword evidence="1" id="KW-0472">Membrane</keyword>
<feature type="transmembrane region" description="Helical" evidence="1">
    <location>
        <begin position="91"/>
        <end position="111"/>
    </location>
</feature>
<reference evidence="2" key="1">
    <citation type="submission" date="2019-05" db="EMBL/GenBank/DDBJ databases">
        <title>Methanoculleus sp. FWC-SCC1, a methanogenic archaeon isolated from deep marine cold seep.</title>
        <authorList>
            <person name="Chen Y.-W."/>
            <person name="Chen S.-C."/>
            <person name="Teng N.-H."/>
            <person name="Lai M.-C."/>
        </authorList>
    </citation>
    <scope>NUCLEOTIDE SEQUENCE</scope>
    <source>
        <strain evidence="2">FWC-SCC1</strain>
    </source>
</reference>
<feature type="transmembrane region" description="Helical" evidence="1">
    <location>
        <begin position="164"/>
        <end position="186"/>
    </location>
</feature>
<accession>A0ABT8MDJ4</accession>
<feature type="transmembrane region" description="Helical" evidence="1">
    <location>
        <begin position="12"/>
        <end position="36"/>
    </location>
</feature>
<feature type="transmembrane region" description="Helical" evidence="1">
    <location>
        <begin position="42"/>
        <end position="61"/>
    </location>
</feature>
<gene>
    <name evidence="2" type="ORF">FGU65_14185</name>
</gene>
<dbReference type="EMBL" id="VCYH01000012">
    <property type="protein sequence ID" value="MDN7026018.1"/>
    <property type="molecule type" value="Genomic_DNA"/>
</dbReference>
<protein>
    <submittedName>
        <fullName evidence="2">Uncharacterized protein</fullName>
    </submittedName>
</protein>
<proteinExistence type="predicted"/>
<dbReference type="RefSeq" id="WP_301665216.1">
    <property type="nucleotide sequence ID" value="NZ_VCYH01000012.1"/>
</dbReference>
<name>A0ABT8MDJ4_9EURY</name>
<feature type="transmembrane region" description="Helical" evidence="1">
    <location>
        <begin position="123"/>
        <end position="144"/>
    </location>
</feature>
<evidence type="ECO:0000313" key="2">
    <source>
        <dbReference type="EMBL" id="MDN7026018.1"/>
    </source>
</evidence>
<sequence>MIINNRKRMIVTLGVIISGVLIAFLFINLFQVYWFMSAPYEVKLVIDLVCGLFMAISLGMLFSADSRYNGILFGLLFGAIIWHFLPYECIVMEALGLGFVLGIVIVGYVLFKNRFDVLATSAKALLTIACVVILGYLLTSFMTVTSSMTVGTAVDVSKISAQNTFFYGGGVLITILFYAVLMYSIVGVKGSSVFILGPRSSGKTYLLLGLWAQMTKKSNAFPHDVIISSDPDDRKHLRLTDLYAGVTGGRGLWKRTENYQLSLYQIIAKKFRVSPVTWTILDYAGEYYDKIDADTYKTSLEALNEAFEIPIDDLAKRSGTPEFLEEVNEQHLDKLYGTGLARDLVLSTMYSHLARSGKVIFLIDGEKMLTREGMADLSREFGDYIKTLMDLEGGVWFKIFGGKKKYALVITKLDILLNKHPDLRRLVEKMDGVNNLSDIPENSPEAELIEKTLFKSLEKNLSFLSLVNMLNDISLSFYAVSADATAEPNPLAADEQAPSQLVPWRFGEVVSFGS</sequence>
<dbReference type="Proteomes" id="UP001168338">
    <property type="component" value="Unassembled WGS sequence"/>
</dbReference>
<keyword evidence="1" id="KW-0812">Transmembrane</keyword>
<keyword evidence="3" id="KW-1185">Reference proteome</keyword>
<feature type="transmembrane region" description="Helical" evidence="1">
    <location>
        <begin position="68"/>
        <end position="85"/>
    </location>
</feature>
<organism evidence="2 3">
    <name type="scientific">Methanoculleus frigidifontis</name>
    <dbReference type="NCBI Taxonomy" id="2584085"/>
    <lineage>
        <taxon>Archaea</taxon>
        <taxon>Methanobacteriati</taxon>
        <taxon>Methanobacteriota</taxon>
        <taxon>Stenosarchaea group</taxon>
        <taxon>Methanomicrobia</taxon>
        <taxon>Methanomicrobiales</taxon>
        <taxon>Methanomicrobiaceae</taxon>
        <taxon>Methanoculleus</taxon>
    </lineage>
</organism>
<keyword evidence="1" id="KW-1133">Transmembrane helix</keyword>